<keyword evidence="3 5" id="KW-1133">Transmembrane helix</keyword>
<organism evidence="7 8">
    <name type="scientific">Elysia chlorotica</name>
    <name type="common">Eastern emerald elysia</name>
    <name type="synonym">Sea slug</name>
    <dbReference type="NCBI Taxonomy" id="188477"/>
    <lineage>
        <taxon>Eukaryota</taxon>
        <taxon>Metazoa</taxon>
        <taxon>Spiralia</taxon>
        <taxon>Lophotrochozoa</taxon>
        <taxon>Mollusca</taxon>
        <taxon>Gastropoda</taxon>
        <taxon>Heterobranchia</taxon>
        <taxon>Euthyneura</taxon>
        <taxon>Panpulmonata</taxon>
        <taxon>Sacoglossa</taxon>
        <taxon>Placobranchoidea</taxon>
        <taxon>Plakobranchidae</taxon>
        <taxon>Elysia</taxon>
    </lineage>
</organism>
<dbReference type="OrthoDB" id="6126739at2759"/>
<keyword evidence="2 5" id="KW-0812">Transmembrane</keyword>
<name>A0A3S1C0I8_ELYCH</name>
<dbReference type="PANTHER" id="PTHR10671:SF108">
    <property type="entry name" value="CLAUDIN FAMILY PROTEIN-RELATED"/>
    <property type="match status" value="1"/>
</dbReference>
<dbReference type="InterPro" id="IPR004031">
    <property type="entry name" value="PMP22/EMP/MP20/Claudin"/>
</dbReference>
<comment type="subcellular location">
    <subcellularLocation>
        <location evidence="1">Membrane</location>
        <topology evidence="1">Multi-pass membrane protein</topology>
    </subcellularLocation>
</comment>
<evidence type="ECO:0000256" key="5">
    <source>
        <dbReference type="SAM" id="Phobius"/>
    </source>
</evidence>
<keyword evidence="6" id="KW-0732">Signal</keyword>
<evidence type="ECO:0000256" key="2">
    <source>
        <dbReference type="ARBA" id="ARBA00022692"/>
    </source>
</evidence>
<dbReference type="EMBL" id="RQTK01000441">
    <property type="protein sequence ID" value="RUS79593.1"/>
    <property type="molecule type" value="Genomic_DNA"/>
</dbReference>
<accession>A0A3S1C0I8</accession>
<keyword evidence="4 5" id="KW-0472">Membrane</keyword>
<dbReference type="PANTHER" id="PTHR10671">
    <property type="entry name" value="EPITHELIAL MEMBRANE PROTEIN-RELATED"/>
    <property type="match status" value="1"/>
</dbReference>
<evidence type="ECO:0008006" key="9">
    <source>
        <dbReference type="Google" id="ProtNLM"/>
    </source>
</evidence>
<keyword evidence="8" id="KW-1185">Reference proteome</keyword>
<evidence type="ECO:0000256" key="3">
    <source>
        <dbReference type="ARBA" id="ARBA00022989"/>
    </source>
</evidence>
<feature type="signal peptide" evidence="6">
    <location>
        <begin position="1"/>
        <end position="21"/>
    </location>
</feature>
<reference evidence="7 8" key="1">
    <citation type="submission" date="2019-01" db="EMBL/GenBank/DDBJ databases">
        <title>A draft genome assembly of the solar-powered sea slug Elysia chlorotica.</title>
        <authorList>
            <person name="Cai H."/>
            <person name="Li Q."/>
            <person name="Fang X."/>
            <person name="Li J."/>
            <person name="Curtis N.E."/>
            <person name="Altenburger A."/>
            <person name="Shibata T."/>
            <person name="Feng M."/>
            <person name="Maeda T."/>
            <person name="Schwartz J.A."/>
            <person name="Shigenobu S."/>
            <person name="Lundholm N."/>
            <person name="Nishiyama T."/>
            <person name="Yang H."/>
            <person name="Hasebe M."/>
            <person name="Li S."/>
            <person name="Pierce S.K."/>
            <person name="Wang J."/>
        </authorList>
    </citation>
    <scope>NUCLEOTIDE SEQUENCE [LARGE SCALE GENOMIC DNA]</scope>
    <source>
        <strain evidence="7">EC2010</strain>
        <tissue evidence="7">Whole organism of an adult</tissue>
    </source>
</reference>
<proteinExistence type="predicted"/>
<feature type="transmembrane region" description="Helical" evidence="5">
    <location>
        <begin position="107"/>
        <end position="132"/>
    </location>
</feature>
<evidence type="ECO:0000256" key="6">
    <source>
        <dbReference type="SAM" id="SignalP"/>
    </source>
</evidence>
<sequence>MASCGFFGFVITLLILVTSLAATIVAILTDHWYLVETEGVVSEIQKRENTYSFGLWRRCYDNQPPSLSPNGQLTNRGRDCMAIYKDLIPKSESNMTSDQELVMNLSRSYICLALGSAAAILATIITLLCGAWPADCKQWRKVSLYACALAVQVVAILSSIASGVCFIAARDVETDDLHLYRGLDTEYGWSFMVHWVGAGLNVIAGFILICMMRWTHEDVGVLDQNYYNM</sequence>
<evidence type="ECO:0000313" key="8">
    <source>
        <dbReference type="Proteomes" id="UP000271974"/>
    </source>
</evidence>
<feature type="transmembrane region" description="Helical" evidence="5">
    <location>
        <begin position="144"/>
        <end position="169"/>
    </location>
</feature>
<feature type="transmembrane region" description="Helical" evidence="5">
    <location>
        <begin position="189"/>
        <end position="209"/>
    </location>
</feature>
<dbReference type="Gene3D" id="1.20.140.150">
    <property type="match status" value="1"/>
</dbReference>
<evidence type="ECO:0000256" key="4">
    <source>
        <dbReference type="ARBA" id="ARBA00023136"/>
    </source>
</evidence>
<feature type="chain" id="PRO_5018669525" description="Claudin" evidence="6">
    <location>
        <begin position="22"/>
        <end position="229"/>
    </location>
</feature>
<comment type="caution">
    <text evidence="7">The sequence shown here is derived from an EMBL/GenBank/DDBJ whole genome shotgun (WGS) entry which is preliminary data.</text>
</comment>
<gene>
    <name evidence="7" type="ORF">EGW08_012641</name>
</gene>
<protein>
    <recommendedName>
        <fullName evidence="9">Claudin</fullName>
    </recommendedName>
</protein>
<evidence type="ECO:0000256" key="1">
    <source>
        <dbReference type="ARBA" id="ARBA00004141"/>
    </source>
</evidence>
<dbReference type="GO" id="GO:0016020">
    <property type="term" value="C:membrane"/>
    <property type="evidence" value="ECO:0007669"/>
    <property type="project" value="UniProtKB-SubCell"/>
</dbReference>
<dbReference type="InterPro" id="IPR050579">
    <property type="entry name" value="PMP-22/EMP/MP20-like"/>
</dbReference>
<dbReference type="AlphaFoldDB" id="A0A3S1C0I8"/>
<dbReference type="Pfam" id="PF13903">
    <property type="entry name" value="Claudin_2"/>
    <property type="match status" value="1"/>
</dbReference>
<dbReference type="Proteomes" id="UP000271974">
    <property type="component" value="Unassembled WGS sequence"/>
</dbReference>
<evidence type="ECO:0000313" key="7">
    <source>
        <dbReference type="EMBL" id="RUS79593.1"/>
    </source>
</evidence>